<dbReference type="STRING" id="49390.A0A068UFX8"/>
<feature type="region of interest" description="Disordered" evidence="1">
    <location>
        <begin position="294"/>
        <end position="317"/>
    </location>
</feature>
<dbReference type="PANTHER" id="PTHR35117:SF1">
    <property type="entry name" value="MYOSIN-M HEAVY PROTEIN"/>
    <property type="match status" value="1"/>
</dbReference>
<dbReference type="PANTHER" id="PTHR35117">
    <property type="entry name" value="MYOSIN-M HEAVY PROTEIN"/>
    <property type="match status" value="1"/>
</dbReference>
<organism evidence="2 3">
    <name type="scientific">Coffea canephora</name>
    <name type="common">Robusta coffee</name>
    <dbReference type="NCBI Taxonomy" id="49390"/>
    <lineage>
        <taxon>Eukaryota</taxon>
        <taxon>Viridiplantae</taxon>
        <taxon>Streptophyta</taxon>
        <taxon>Embryophyta</taxon>
        <taxon>Tracheophyta</taxon>
        <taxon>Spermatophyta</taxon>
        <taxon>Magnoliopsida</taxon>
        <taxon>eudicotyledons</taxon>
        <taxon>Gunneridae</taxon>
        <taxon>Pentapetalae</taxon>
        <taxon>asterids</taxon>
        <taxon>lamiids</taxon>
        <taxon>Gentianales</taxon>
        <taxon>Rubiaceae</taxon>
        <taxon>Ixoroideae</taxon>
        <taxon>Gardenieae complex</taxon>
        <taxon>Bertiereae - Coffeeae clade</taxon>
        <taxon>Coffeeae</taxon>
        <taxon>Coffea</taxon>
    </lineage>
</organism>
<feature type="region of interest" description="Disordered" evidence="1">
    <location>
        <begin position="156"/>
        <end position="250"/>
    </location>
</feature>
<evidence type="ECO:0000256" key="1">
    <source>
        <dbReference type="SAM" id="MobiDB-lite"/>
    </source>
</evidence>
<dbReference type="AlphaFoldDB" id="A0A068UFX8"/>
<evidence type="ECO:0008006" key="4">
    <source>
        <dbReference type="Google" id="ProtNLM"/>
    </source>
</evidence>
<gene>
    <name evidence="2" type="ORF">GSCOC_T00023420001</name>
</gene>
<dbReference type="FunCoup" id="A0A068UFX8">
    <property type="interactions" value="364"/>
</dbReference>
<dbReference type="Proteomes" id="UP000295252">
    <property type="component" value="Chromosome VIII"/>
</dbReference>
<protein>
    <recommendedName>
        <fullName evidence="4">LisH domain-containing protein</fullName>
    </recommendedName>
</protein>
<feature type="region of interest" description="Disordered" evidence="1">
    <location>
        <begin position="457"/>
        <end position="477"/>
    </location>
</feature>
<feature type="region of interest" description="Disordered" evidence="1">
    <location>
        <begin position="1"/>
        <end position="26"/>
    </location>
</feature>
<feature type="compositionally biased region" description="Low complexity" evidence="1">
    <location>
        <begin position="1"/>
        <end position="15"/>
    </location>
</feature>
<evidence type="ECO:0000313" key="3">
    <source>
        <dbReference type="Proteomes" id="UP000295252"/>
    </source>
</evidence>
<dbReference type="EMBL" id="HG739106">
    <property type="protein sequence ID" value="CDP06533.1"/>
    <property type="molecule type" value="Genomic_DNA"/>
</dbReference>
<evidence type="ECO:0000313" key="2">
    <source>
        <dbReference type="EMBL" id="CDP06533.1"/>
    </source>
</evidence>
<reference evidence="3" key="1">
    <citation type="journal article" date="2014" name="Science">
        <title>The coffee genome provides insight into the convergent evolution of caffeine biosynthesis.</title>
        <authorList>
            <person name="Denoeud F."/>
            <person name="Carretero-Paulet L."/>
            <person name="Dereeper A."/>
            <person name="Droc G."/>
            <person name="Guyot R."/>
            <person name="Pietrella M."/>
            <person name="Zheng C."/>
            <person name="Alberti A."/>
            <person name="Anthony F."/>
            <person name="Aprea G."/>
            <person name="Aury J.M."/>
            <person name="Bento P."/>
            <person name="Bernard M."/>
            <person name="Bocs S."/>
            <person name="Campa C."/>
            <person name="Cenci A."/>
            <person name="Combes M.C."/>
            <person name="Crouzillat D."/>
            <person name="Da Silva C."/>
            <person name="Daddiego L."/>
            <person name="De Bellis F."/>
            <person name="Dussert S."/>
            <person name="Garsmeur O."/>
            <person name="Gayraud T."/>
            <person name="Guignon V."/>
            <person name="Jahn K."/>
            <person name="Jamilloux V."/>
            <person name="Joet T."/>
            <person name="Labadie K."/>
            <person name="Lan T."/>
            <person name="Leclercq J."/>
            <person name="Lepelley M."/>
            <person name="Leroy T."/>
            <person name="Li L.T."/>
            <person name="Librado P."/>
            <person name="Lopez L."/>
            <person name="Munoz A."/>
            <person name="Noel B."/>
            <person name="Pallavicini A."/>
            <person name="Perrotta G."/>
            <person name="Poncet V."/>
            <person name="Pot D."/>
            <person name="Priyono X."/>
            <person name="Rigoreau M."/>
            <person name="Rouard M."/>
            <person name="Rozas J."/>
            <person name="Tranchant-Dubreuil C."/>
            <person name="VanBuren R."/>
            <person name="Zhang Q."/>
            <person name="Andrade A.C."/>
            <person name="Argout X."/>
            <person name="Bertrand B."/>
            <person name="de Kochko A."/>
            <person name="Graziosi G."/>
            <person name="Henry R.J."/>
            <person name="Jayarama X."/>
            <person name="Ming R."/>
            <person name="Nagai C."/>
            <person name="Rounsley S."/>
            <person name="Sankoff D."/>
            <person name="Giuliano G."/>
            <person name="Albert V.A."/>
            <person name="Wincker P."/>
            <person name="Lashermes P."/>
        </authorList>
    </citation>
    <scope>NUCLEOTIDE SEQUENCE [LARGE SCALE GENOMIC DNA]</scope>
    <source>
        <strain evidence="3">cv. DH200-94</strain>
    </source>
</reference>
<dbReference type="OMA" id="DLDCEGI"/>
<feature type="compositionally biased region" description="Polar residues" evidence="1">
    <location>
        <begin position="180"/>
        <end position="199"/>
    </location>
</feature>
<dbReference type="Gramene" id="CDP06533">
    <property type="protein sequence ID" value="CDP06533"/>
    <property type="gene ID" value="GSCOC_T00023420001"/>
</dbReference>
<dbReference type="InParanoid" id="A0A068UFX8"/>
<keyword evidence="3" id="KW-1185">Reference proteome</keyword>
<accession>A0A068UFX8</accession>
<proteinExistence type="predicted"/>
<dbReference type="OrthoDB" id="1939654at2759"/>
<feature type="compositionally biased region" description="Polar residues" evidence="1">
    <location>
        <begin position="294"/>
        <end position="304"/>
    </location>
</feature>
<feature type="compositionally biased region" description="Polar residues" evidence="1">
    <location>
        <begin position="465"/>
        <end position="477"/>
    </location>
</feature>
<dbReference type="PhylomeDB" id="A0A068UFX8"/>
<name>A0A068UFX8_COFCA</name>
<sequence>MGKQGNHNNNNNSNTSGGGSYRSRKSENMTIGKGKVTAVQIAFIVDRYLSDNNYAQTRSTFRSEASNLISKSSVQEAPKSLLSLGAMLDEYICLKEQKVSLEQERFRMELEKVRVHNLLKGLQDAMNAFNATPHDLTPVPPLPRPPPAFPTSRFIPPNTDQPPFGSPPGGYHSAHKSPAVISTSKPSITSEDTPSISSDIRNHPVIKRKGSKDVSDATVTAKRSCRGSTNKQLLPKDAKGHSQPSMANNHQVISPKHPVAQSLPCPNMLRGSQVERSNAVESSHVVKCLFNQAAQSPTANSSGPKTPPLESFPQAEKSASPLEICSITTSGKDVTPQQITSTNCTMISSETIRVSPTKQISYHSISSNQHIYTSSPVKANLKKPIKRDHVKGRLDFDAPDKHTASEKPDCNDIPSSECVKEADILDLDLPSLDALENINLSELLVDFDLVDEETIYSTEPAGDSSPDSTSWSPGKSQKVNVGANQVITQLSSTVTEILAEKDTTLSGLDSVTTVKSVTKTIKILSPGNFFNWVVAFVFSHILVTRHRMANSFLVIWQPRVTGAVWMGKICLPKPDWNTIRWTIN</sequence>